<dbReference type="Proteomes" id="UP000646827">
    <property type="component" value="Unassembled WGS sequence"/>
</dbReference>
<keyword evidence="11" id="KW-1185">Reference proteome</keyword>
<evidence type="ECO:0000256" key="7">
    <source>
        <dbReference type="ARBA" id="ARBA00023242"/>
    </source>
</evidence>
<evidence type="ECO:0000313" key="11">
    <source>
        <dbReference type="Proteomes" id="UP000646827"/>
    </source>
</evidence>
<dbReference type="InterPro" id="IPR044189">
    <property type="entry name" value="XPO4/7-like"/>
</dbReference>
<dbReference type="OrthoDB" id="5548448at2759"/>
<dbReference type="PANTHER" id="PTHR12596:SF1">
    <property type="entry name" value="EXPORTIN-4"/>
    <property type="match status" value="1"/>
</dbReference>
<keyword evidence="4" id="KW-0813">Transport</keyword>
<keyword evidence="5" id="KW-0963">Cytoplasm</keyword>
<accession>A0A8H7RM16</accession>
<keyword evidence="7" id="KW-0539">Nucleus</keyword>
<dbReference type="GO" id="GO:0005049">
    <property type="term" value="F:nuclear export signal receptor activity"/>
    <property type="evidence" value="ECO:0007669"/>
    <property type="project" value="InterPro"/>
</dbReference>
<evidence type="ECO:0000256" key="9">
    <source>
        <dbReference type="SAM" id="MobiDB-lite"/>
    </source>
</evidence>
<comment type="subcellular location">
    <subcellularLocation>
        <location evidence="2">Cytoplasm</location>
    </subcellularLocation>
    <subcellularLocation>
        <location evidence="1">Nucleus</location>
    </subcellularLocation>
</comment>
<keyword evidence="6" id="KW-0653">Protein transport</keyword>
<dbReference type="SUPFAM" id="SSF48371">
    <property type="entry name" value="ARM repeat"/>
    <property type="match status" value="1"/>
</dbReference>
<name>A0A8H7RM16_9FUNG</name>
<dbReference type="PANTHER" id="PTHR12596">
    <property type="entry name" value="EXPORTIN 4,7-RELATED"/>
    <property type="match status" value="1"/>
</dbReference>
<evidence type="ECO:0000256" key="6">
    <source>
        <dbReference type="ARBA" id="ARBA00022927"/>
    </source>
</evidence>
<reference evidence="10 11" key="1">
    <citation type="submission" date="2020-12" db="EMBL/GenBank/DDBJ databases">
        <title>Metabolic potential, ecology and presence of endohyphal bacteria is reflected in genomic diversity of Mucoromycotina.</title>
        <authorList>
            <person name="Muszewska A."/>
            <person name="Okrasinska A."/>
            <person name="Steczkiewicz K."/>
            <person name="Drgas O."/>
            <person name="Orlowska M."/>
            <person name="Perlinska-Lenart U."/>
            <person name="Aleksandrzak-Piekarczyk T."/>
            <person name="Szatraj K."/>
            <person name="Zielenkiewicz U."/>
            <person name="Pilsyk S."/>
            <person name="Malc E."/>
            <person name="Mieczkowski P."/>
            <person name="Kruszewska J.S."/>
            <person name="Biernat P."/>
            <person name="Pawlowska J."/>
        </authorList>
    </citation>
    <scope>NUCLEOTIDE SEQUENCE [LARGE SCALE GENOMIC DNA]</scope>
    <source>
        <strain evidence="10 11">CBS 142.35</strain>
    </source>
</reference>
<evidence type="ECO:0000256" key="2">
    <source>
        <dbReference type="ARBA" id="ARBA00004496"/>
    </source>
</evidence>
<comment type="caution">
    <text evidence="10">The sequence shown here is derived from an EMBL/GenBank/DDBJ whole genome shotgun (WGS) entry which is preliminary data.</text>
</comment>
<evidence type="ECO:0000256" key="8">
    <source>
        <dbReference type="ARBA" id="ARBA00040444"/>
    </source>
</evidence>
<dbReference type="InterPro" id="IPR016024">
    <property type="entry name" value="ARM-type_fold"/>
</dbReference>
<dbReference type="GO" id="GO:0006611">
    <property type="term" value="P:protein export from nucleus"/>
    <property type="evidence" value="ECO:0007669"/>
    <property type="project" value="TreeGrafter"/>
</dbReference>
<gene>
    <name evidence="10" type="ORF">INT45_007411</name>
</gene>
<evidence type="ECO:0000256" key="4">
    <source>
        <dbReference type="ARBA" id="ARBA00022448"/>
    </source>
</evidence>
<dbReference type="InterPro" id="IPR011989">
    <property type="entry name" value="ARM-like"/>
</dbReference>
<evidence type="ECO:0000256" key="1">
    <source>
        <dbReference type="ARBA" id="ARBA00004123"/>
    </source>
</evidence>
<dbReference type="AlphaFoldDB" id="A0A8H7RM16"/>
<evidence type="ECO:0000256" key="5">
    <source>
        <dbReference type="ARBA" id="ARBA00022490"/>
    </source>
</evidence>
<dbReference type="GO" id="GO:0005643">
    <property type="term" value="C:nuclear pore"/>
    <property type="evidence" value="ECO:0007669"/>
    <property type="project" value="TreeGrafter"/>
</dbReference>
<evidence type="ECO:0000313" key="10">
    <source>
        <dbReference type="EMBL" id="KAG2212895.1"/>
    </source>
</evidence>
<dbReference type="EMBL" id="JAEPRB010000719">
    <property type="protein sequence ID" value="KAG2212895.1"/>
    <property type="molecule type" value="Genomic_DNA"/>
</dbReference>
<comment type="similarity">
    <text evidence="3">Belongs to the exportin family.</text>
</comment>
<proteinExistence type="inferred from homology"/>
<protein>
    <recommendedName>
        <fullName evidence="8">Exportin-4</fullName>
    </recommendedName>
</protein>
<feature type="region of interest" description="Disordered" evidence="9">
    <location>
        <begin position="235"/>
        <end position="255"/>
    </location>
</feature>
<organism evidence="10 11">
    <name type="scientific">Circinella minor</name>
    <dbReference type="NCBI Taxonomy" id="1195481"/>
    <lineage>
        <taxon>Eukaryota</taxon>
        <taxon>Fungi</taxon>
        <taxon>Fungi incertae sedis</taxon>
        <taxon>Mucoromycota</taxon>
        <taxon>Mucoromycotina</taxon>
        <taxon>Mucoromycetes</taxon>
        <taxon>Mucorales</taxon>
        <taxon>Lichtheimiaceae</taxon>
        <taxon>Circinella</taxon>
    </lineage>
</organism>
<dbReference type="Gene3D" id="1.25.10.10">
    <property type="entry name" value="Leucine-rich Repeat Variant"/>
    <property type="match status" value="2"/>
</dbReference>
<evidence type="ECO:0000256" key="3">
    <source>
        <dbReference type="ARBA" id="ARBA00009466"/>
    </source>
</evidence>
<dbReference type="GO" id="GO:0005737">
    <property type="term" value="C:cytoplasm"/>
    <property type="evidence" value="ECO:0007669"/>
    <property type="project" value="UniProtKB-SubCell"/>
</dbReference>
<sequence>MSEAETICAQFEEACADFQVPSTRAAAEQILSSFRQIPKVLPVYNAQSPMARFQVALAIGEVSMRDYTLYPQADLIQLKNYMIEYCLKRVDLMKYVREQLLCNVALITKRTLFDISDSDREAIYVSLEQLYAMEDHGSVIGVALANALVDQFSTTRSSTVGLSWEFHHKAKLFFETHILHGIFQKSVTRLHALITQLQQQQPPPQNPPPLLTELVTLVEKVLQWQFESTQSGTVLPGTFAKKPSDDNDDFDKEDGPGTVKKTYTVFPKHWQPLVANTDVIWLLFTTYSLIQTDDVLSHRCRQCLIQMAGFNEEFFDNDVNRAKQYAATFIHGTAQMMGELRKLGNDPAAYSQNGPHLLGTIQIVRRICESLSLNTLWTIPEFYKFMDDFGEITVVCLQGTATQDIDEGWISEASDECLETWVRLAEVAQPSDGRNINDPKAGLSASDAEELVRYVKNGCTGIVATYIESKLLQSQQTVLDDEEDEDVSSGFKDWDTFADQLTYIGTLGRLDPARSLSNIHQLMESRFQVLKQYFTMSGIGNEDNQLYHIQEHLHWLILISAHVLADPGTGEQPMIPDSLMHLSGSQGFDDDQVTNLSKLILEIFRFLSSFGANTVEASNCSPQVAETLVWFMERWSKSYVLVDENEYGYMSPNIARVFGRPGPSDGHGLEIVDFFIDQIKANFILWSADPDVLVQIIRWLHSCGISTNLKTGFLQSNKFPDLVQFVTANLEQLPENVHNSLIQTITTISSGANDPQVRDQYLGLIYSMIEKRLGSVLHNPEFVQNFQRGDMMNDVMNALEMFDGLALASQYNNTQSIFNFCSRFFESMHQLMNMYKSVPEVQLLLLQFFADLAGRLDFGLLEPSQKQLLFQIVVEIIKSYGASNSGKKRIHTQEEEADRPYPDIATALSLLTNIMASEFEDFNRTENTTPVAPGNADVADVVLFGVNVIIPMIDLEMLKIPALCQQYIKLISNLIEFFPDKLAALPQELFNNLMASLEFGVGHDIADVNILALQAVAPLALWAHNQMLANNNVDFVKPALRKFLEQVIKLLLFENLDSSVVDGAAEALLSLICAEREDYYSVVNQIISQQANEIQPRLLHAFEKLDSTTPRELRGVLPPSRNVAGFKEALFVFLVDVRAVLRIK</sequence>